<keyword evidence="2" id="KW-1185">Reference proteome</keyword>
<proteinExistence type="predicted"/>
<dbReference type="Gene3D" id="2.60.120.260">
    <property type="entry name" value="Galactose-binding domain-like"/>
    <property type="match status" value="1"/>
</dbReference>
<organism evidence="1 2">
    <name type="scientific">Telmatocola sphagniphila</name>
    <dbReference type="NCBI Taxonomy" id="1123043"/>
    <lineage>
        <taxon>Bacteria</taxon>
        <taxon>Pseudomonadati</taxon>
        <taxon>Planctomycetota</taxon>
        <taxon>Planctomycetia</taxon>
        <taxon>Gemmatales</taxon>
        <taxon>Gemmataceae</taxon>
    </lineage>
</organism>
<protein>
    <recommendedName>
        <fullName evidence="3">Large, multifunctional secreted protein</fullName>
    </recommendedName>
</protein>
<dbReference type="Gene3D" id="2.120.10.30">
    <property type="entry name" value="TolB, C-terminal domain"/>
    <property type="match status" value="1"/>
</dbReference>
<evidence type="ECO:0008006" key="3">
    <source>
        <dbReference type="Google" id="ProtNLM"/>
    </source>
</evidence>
<dbReference type="PANTHER" id="PTHR33546:SF1">
    <property type="entry name" value="LARGE, MULTIFUNCTIONAL SECRETED PROTEIN"/>
    <property type="match status" value="1"/>
</dbReference>
<name>A0A8E6BA15_9BACT</name>
<dbReference type="EMBL" id="CP074694">
    <property type="protein sequence ID" value="QVL34558.1"/>
    <property type="molecule type" value="Genomic_DNA"/>
</dbReference>
<dbReference type="InterPro" id="IPR011042">
    <property type="entry name" value="6-blade_b-propeller_TolB-like"/>
</dbReference>
<evidence type="ECO:0000313" key="1">
    <source>
        <dbReference type="EMBL" id="QVL34558.1"/>
    </source>
</evidence>
<evidence type="ECO:0000313" key="2">
    <source>
        <dbReference type="Proteomes" id="UP000676194"/>
    </source>
</evidence>
<sequence>MLRSLLIPFAFLIFSGNLYSQEKWKYIPKSSRQETIRATLKANGLPDLEGKWYWIGPFDNTENQGFEKEYPPEKEIDLTKKYAGKKGTIQWKELSKFPLGTVYDLKKLIPDSDDTVVYLYQEIELKGKDPELIPLKLGSDDSLSVWVNGKRLLHGDYVRPCQPDQDEVELALKPGKNQLLLKVGNAAGDFAVYVNPELPKSAPGEIKNRLAAAFGASSSANFSAASAEAQHYRMVTIQQPADCVLEVGGLGFRPDGKLLACTRRGEVWLIHNPLEEDQSKLKMTRFATGLHESLGLHVESNSVVYVCQRPELTKLIDHSGTGVADEFVTICDKWGCSGDYHEFVFGPARDKDGNFFITLNVGFGGGHQAKSPWRGWAVKVSPSGDMEPYAYGLRSPNGVNFSPEGELFYTDNQGEWVATNKLHHLKKGEFYGHQASLVWLKDSQFIKNASDKVPSGMLYDGQKGKAANAPSGFPNLTPPCVWFPYGRMGQSVTEPIWDTTGGKFGPFTGQIFVGDQTKSTIMRVTLEKVNGNYQGACYPFRSGFQCGVNRLAFASDGSIFAGQTNRGWGSVGGKPYGLQRLIYTGVLPFEIHELHLLKEGFEFTFTKPLDAATASKPENFSVKSFTYEYHSAYGCDEMDTRAEKVESVKVAEDRKSVRISVPNLKKGRLYDFHLKDIKSEKGDSLVHEDAYYTLNELK</sequence>
<accession>A0A8E6BA15</accession>
<reference evidence="1" key="1">
    <citation type="submission" date="2021-05" db="EMBL/GenBank/DDBJ databases">
        <title>Complete genome sequence of the cellulolytic planctomycete Telmatocola sphagniphila SP2T and characterization of the first cellulase from planctomycetes.</title>
        <authorList>
            <person name="Rakitin A.L."/>
            <person name="Beletsky A.V."/>
            <person name="Naumoff D.G."/>
            <person name="Kulichevskaya I.S."/>
            <person name="Mardanov A.V."/>
            <person name="Ravin N.V."/>
            <person name="Dedysh S.N."/>
        </authorList>
    </citation>
    <scope>NUCLEOTIDE SEQUENCE</scope>
    <source>
        <strain evidence="1">SP2T</strain>
    </source>
</reference>
<dbReference type="KEGG" id="tsph:KIH39_11815"/>
<gene>
    <name evidence="1" type="ORF">KIH39_11815</name>
</gene>
<dbReference type="RefSeq" id="WP_213499659.1">
    <property type="nucleotide sequence ID" value="NZ_CP074694.1"/>
</dbReference>
<dbReference type="AlphaFoldDB" id="A0A8E6BA15"/>
<dbReference type="PANTHER" id="PTHR33546">
    <property type="entry name" value="LARGE, MULTIFUNCTIONAL SECRETED PROTEIN-RELATED"/>
    <property type="match status" value="1"/>
</dbReference>
<dbReference type="SUPFAM" id="SSF63829">
    <property type="entry name" value="Calcium-dependent phosphotriesterase"/>
    <property type="match status" value="1"/>
</dbReference>
<dbReference type="Proteomes" id="UP000676194">
    <property type="component" value="Chromosome"/>
</dbReference>